<dbReference type="InterPro" id="IPR029058">
    <property type="entry name" value="AB_hydrolase_fold"/>
</dbReference>
<reference evidence="3" key="1">
    <citation type="journal article" date="2019" name="Int. J. Syst. Evol. Microbiol.">
        <title>The Global Catalogue of Microorganisms (GCM) 10K type strain sequencing project: providing services to taxonomists for standard genome sequencing and annotation.</title>
        <authorList>
            <consortium name="The Broad Institute Genomics Platform"/>
            <consortium name="The Broad Institute Genome Sequencing Center for Infectious Disease"/>
            <person name="Wu L."/>
            <person name="Ma J."/>
        </authorList>
    </citation>
    <scope>NUCLEOTIDE SEQUENCE [LARGE SCALE GENOMIC DNA]</scope>
    <source>
        <strain evidence="3">CGMCC 4.7289</strain>
    </source>
</reference>
<dbReference type="SUPFAM" id="SSF53474">
    <property type="entry name" value="alpha/beta-Hydrolases"/>
    <property type="match status" value="1"/>
</dbReference>
<dbReference type="PANTHER" id="PTHR40111:SF1">
    <property type="entry name" value="CEPHALOSPORIN-C DEACETYLASE"/>
    <property type="match status" value="1"/>
</dbReference>
<evidence type="ECO:0000313" key="2">
    <source>
        <dbReference type="EMBL" id="MFC4132832.1"/>
    </source>
</evidence>
<keyword evidence="3" id="KW-1185">Reference proteome</keyword>
<evidence type="ECO:0000259" key="1">
    <source>
        <dbReference type="Pfam" id="PF05448"/>
    </source>
</evidence>
<organism evidence="2 3">
    <name type="scientific">Hamadaea flava</name>
    <dbReference type="NCBI Taxonomy" id="1742688"/>
    <lineage>
        <taxon>Bacteria</taxon>
        <taxon>Bacillati</taxon>
        <taxon>Actinomycetota</taxon>
        <taxon>Actinomycetes</taxon>
        <taxon>Micromonosporales</taxon>
        <taxon>Micromonosporaceae</taxon>
        <taxon>Hamadaea</taxon>
    </lineage>
</organism>
<accession>A0ABV8LPB8</accession>
<dbReference type="InterPro" id="IPR008391">
    <property type="entry name" value="AXE1_dom"/>
</dbReference>
<proteinExistence type="predicted"/>
<dbReference type="PANTHER" id="PTHR40111">
    <property type="entry name" value="CEPHALOSPORIN-C DEACETYLASE"/>
    <property type="match status" value="1"/>
</dbReference>
<dbReference type="EMBL" id="JBHSAY010000009">
    <property type="protein sequence ID" value="MFC4132832.1"/>
    <property type="molecule type" value="Genomic_DNA"/>
</dbReference>
<dbReference type="Proteomes" id="UP001595816">
    <property type="component" value="Unassembled WGS sequence"/>
</dbReference>
<dbReference type="Gene3D" id="3.40.50.1820">
    <property type="entry name" value="alpha/beta hydrolase"/>
    <property type="match status" value="1"/>
</dbReference>
<dbReference type="RefSeq" id="WP_253752467.1">
    <property type="nucleotide sequence ID" value="NZ_JAMZDZ010000001.1"/>
</dbReference>
<sequence>MFVDWPLDRLREYRPDRVEPADFDAFWAKTLTMSREAATDAVFTPYDAGLATVDVFDVTFSGYAGQPVRAWFLLPKHIEGPLPCVVNYLGYSGGRGLPHDWLHWSAAGYAHLLMDTRGQGYNPAYPGDTADPDASGAPQAPGFMTRGIGDPETYYYRRVFSDAVRAVDTVRAHPRVDADRVVVTGDSQGGGITIAVAGLVDGLVAAMPNVPFLCHYRHATEITDGAPYSEIVTYLKARRHDVDQVFTTLSYFDGVNFATRATAPALFSVALMDAICPPSTVYAAYNHYAAEKEIVVWPYNGHEGGQTQQRVEMLRFAAGKTAK</sequence>
<protein>
    <submittedName>
        <fullName evidence="2">Acetylxylan esterase</fullName>
    </submittedName>
</protein>
<feature type="domain" description="Acetyl xylan esterase" evidence="1">
    <location>
        <begin position="2"/>
        <end position="318"/>
    </location>
</feature>
<comment type="caution">
    <text evidence="2">The sequence shown here is derived from an EMBL/GenBank/DDBJ whole genome shotgun (WGS) entry which is preliminary data.</text>
</comment>
<dbReference type="InterPro" id="IPR039069">
    <property type="entry name" value="CE7"/>
</dbReference>
<evidence type="ECO:0000313" key="3">
    <source>
        <dbReference type="Proteomes" id="UP001595816"/>
    </source>
</evidence>
<dbReference type="Pfam" id="PF05448">
    <property type="entry name" value="AXE1"/>
    <property type="match status" value="1"/>
</dbReference>
<gene>
    <name evidence="2" type="ORF">ACFOZ4_19660</name>
</gene>
<name>A0ABV8LPB8_9ACTN</name>